<organism evidence="4 5">
    <name type="scientific">Peribacillus cavernae</name>
    <dbReference type="NCBI Taxonomy" id="1674310"/>
    <lineage>
        <taxon>Bacteria</taxon>
        <taxon>Bacillati</taxon>
        <taxon>Bacillota</taxon>
        <taxon>Bacilli</taxon>
        <taxon>Bacillales</taxon>
        <taxon>Bacillaceae</taxon>
        <taxon>Peribacillus</taxon>
    </lineage>
</organism>
<dbReference type="Gene3D" id="3.40.50.850">
    <property type="entry name" value="Isochorismatase-like"/>
    <property type="match status" value="1"/>
</dbReference>
<sequence>MVKKNKALIIVDVQKAFEDKKWGERNNFHAEENIKKVLDIWRDKGWEVIHIQHMSEKPGSVFYYKGEGFTIKDIVAPLNHEKVITKTVNSAFIGTNLNEYLKSINTDKVVVTGLTTPHCVSTTTRMSGNLGYDTYLLSDATAAFGMKDHNDEYIDAETIHNLSLATVHNEFATVLNTQQFIKSIL</sequence>
<comment type="similarity">
    <text evidence="1">Belongs to the isochorismatase family.</text>
</comment>
<accession>A0A3S0W272</accession>
<evidence type="ECO:0000313" key="5">
    <source>
        <dbReference type="Proteomes" id="UP000267430"/>
    </source>
</evidence>
<dbReference type="InterPro" id="IPR000868">
    <property type="entry name" value="Isochorismatase-like_dom"/>
</dbReference>
<dbReference type="InterPro" id="IPR050272">
    <property type="entry name" value="Isochorismatase-like_hydrls"/>
</dbReference>
<dbReference type="RefSeq" id="WP_126863898.1">
    <property type="nucleotide sequence ID" value="NZ_JAUSTX010000020.1"/>
</dbReference>
<evidence type="ECO:0000259" key="3">
    <source>
        <dbReference type="Pfam" id="PF00857"/>
    </source>
</evidence>
<feature type="domain" description="Isochorismatase-like" evidence="3">
    <location>
        <begin position="7"/>
        <end position="178"/>
    </location>
</feature>
<reference evidence="4 5" key="1">
    <citation type="submission" date="2018-12" db="EMBL/GenBank/DDBJ databases">
        <title>Bacillus chawlae sp. nov., Bacillus glennii sp. nov., and Bacillus saganii sp. nov. Isolated from the Vehicle Assembly Building at Kennedy Space Center where the Viking Spacecraft were Assembled.</title>
        <authorList>
            <person name="Seuylemezian A."/>
            <person name="Vaishampayan P."/>
        </authorList>
    </citation>
    <scope>NUCLEOTIDE SEQUENCE [LARGE SCALE GENOMIC DNA]</scope>
    <source>
        <strain evidence="4 5">L5</strain>
    </source>
</reference>
<dbReference type="OrthoDB" id="257098at2"/>
<dbReference type="GO" id="GO:0016787">
    <property type="term" value="F:hydrolase activity"/>
    <property type="evidence" value="ECO:0007669"/>
    <property type="project" value="UniProtKB-KW"/>
</dbReference>
<evidence type="ECO:0000256" key="1">
    <source>
        <dbReference type="ARBA" id="ARBA00006336"/>
    </source>
</evidence>
<name>A0A3S0W272_9BACI</name>
<dbReference type="PANTHER" id="PTHR43540:SF1">
    <property type="entry name" value="ISOCHORISMATASE HYDROLASE"/>
    <property type="match status" value="1"/>
</dbReference>
<dbReference type="PANTHER" id="PTHR43540">
    <property type="entry name" value="PEROXYUREIDOACRYLATE/UREIDOACRYLATE AMIDOHYDROLASE-RELATED"/>
    <property type="match status" value="1"/>
</dbReference>
<dbReference type="AlphaFoldDB" id="A0A3S0W272"/>
<evidence type="ECO:0000313" key="4">
    <source>
        <dbReference type="EMBL" id="RUQ31113.1"/>
    </source>
</evidence>
<dbReference type="InterPro" id="IPR036380">
    <property type="entry name" value="Isochorismatase-like_sf"/>
</dbReference>
<keyword evidence="5" id="KW-1185">Reference proteome</keyword>
<dbReference type="Proteomes" id="UP000267430">
    <property type="component" value="Unassembled WGS sequence"/>
</dbReference>
<dbReference type="CDD" id="cd01014">
    <property type="entry name" value="nicotinamidase_related"/>
    <property type="match status" value="1"/>
</dbReference>
<dbReference type="EMBL" id="RYZZ01000006">
    <property type="protein sequence ID" value="RUQ31113.1"/>
    <property type="molecule type" value="Genomic_DNA"/>
</dbReference>
<proteinExistence type="inferred from homology"/>
<dbReference type="Pfam" id="PF00857">
    <property type="entry name" value="Isochorismatase"/>
    <property type="match status" value="1"/>
</dbReference>
<keyword evidence="2 4" id="KW-0378">Hydrolase</keyword>
<comment type="caution">
    <text evidence="4">The sequence shown here is derived from an EMBL/GenBank/DDBJ whole genome shotgun (WGS) entry which is preliminary data.</text>
</comment>
<dbReference type="SUPFAM" id="SSF52499">
    <property type="entry name" value="Isochorismatase-like hydrolases"/>
    <property type="match status" value="1"/>
</dbReference>
<protein>
    <submittedName>
        <fullName evidence="4">Cysteine hydrolase</fullName>
    </submittedName>
</protein>
<gene>
    <name evidence="4" type="ORF">ELQ35_05940</name>
</gene>
<evidence type="ECO:0000256" key="2">
    <source>
        <dbReference type="ARBA" id="ARBA00022801"/>
    </source>
</evidence>